<dbReference type="GO" id="GO:0042277">
    <property type="term" value="F:peptide binding"/>
    <property type="evidence" value="ECO:0007669"/>
    <property type="project" value="TreeGrafter"/>
</dbReference>
<dbReference type="PANTHER" id="PTHR24241">
    <property type="entry name" value="NEUROPEPTIDE RECEPTOR-RELATED G-PROTEIN COUPLED RECEPTOR"/>
    <property type="match status" value="1"/>
</dbReference>
<organism evidence="13 16">
    <name type="scientific">Rotaria magnacalcarata</name>
    <dbReference type="NCBI Taxonomy" id="392030"/>
    <lineage>
        <taxon>Eukaryota</taxon>
        <taxon>Metazoa</taxon>
        <taxon>Spiralia</taxon>
        <taxon>Gnathifera</taxon>
        <taxon>Rotifera</taxon>
        <taxon>Eurotatoria</taxon>
        <taxon>Bdelloidea</taxon>
        <taxon>Philodinida</taxon>
        <taxon>Philodinidae</taxon>
        <taxon>Rotaria</taxon>
    </lineage>
</organism>
<dbReference type="EMBL" id="CAJOBI010006912">
    <property type="protein sequence ID" value="CAF4072599.1"/>
    <property type="molecule type" value="Genomic_DNA"/>
</dbReference>
<dbReference type="AlphaFoldDB" id="A0A820MCX6"/>
<comment type="subcellular location">
    <subcellularLocation>
        <location evidence="1">Cell membrane</location>
        <topology evidence="1">Multi-pass membrane protein</topology>
    </subcellularLocation>
</comment>
<dbReference type="GO" id="GO:0032870">
    <property type="term" value="P:cellular response to hormone stimulus"/>
    <property type="evidence" value="ECO:0007669"/>
    <property type="project" value="TreeGrafter"/>
</dbReference>
<gene>
    <name evidence="12" type="ORF">BYL167_LOCUS19584</name>
    <name evidence="9" type="ORF">CJN711_LOCUS23195</name>
    <name evidence="15" type="ORF">GIL414_LOCUS68032</name>
    <name evidence="14" type="ORF">OVN521_LOCUS38064</name>
    <name evidence="11" type="ORF">SMN809_LOCUS15833</name>
    <name evidence="13" type="ORF">UXM345_LOCUS36976</name>
    <name evidence="10" type="ORF">WKI299_LOCUS30596</name>
</gene>
<reference evidence="13" key="1">
    <citation type="submission" date="2021-02" db="EMBL/GenBank/DDBJ databases">
        <authorList>
            <person name="Nowell W R."/>
        </authorList>
    </citation>
    <scope>NUCLEOTIDE SEQUENCE</scope>
</reference>
<evidence type="ECO:0000313" key="10">
    <source>
        <dbReference type="EMBL" id="CAF2152572.1"/>
    </source>
</evidence>
<dbReference type="SUPFAM" id="SSF81321">
    <property type="entry name" value="Family A G protein-coupled receptor-like"/>
    <property type="match status" value="1"/>
</dbReference>
<evidence type="ECO:0000313" key="17">
    <source>
        <dbReference type="Proteomes" id="UP000663866"/>
    </source>
</evidence>
<evidence type="ECO:0000313" key="13">
    <source>
        <dbReference type="EMBL" id="CAF4371147.1"/>
    </source>
</evidence>
<comment type="caution">
    <text evidence="13">The sequence shown here is derived from an EMBL/GenBank/DDBJ whole genome shotgun (WGS) entry which is preliminary data.</text>
</comment>
<evidence type="ECO:0000256" key="6">
    <source>
        <dbReference type="ARBA" id="ARBA00023170"/>
    </source>
</evidence>
<dbReference type="InterPro" id="IPR000276">
    <property type="entry name" value="GPCR_Rhodpsn"/>
</dbReference>
<dbReference type="GO" id="GO:0005886">
    <property type="term" value="C:plasma membrane"/>
    <property type="evidence" value="ECO:0007669"/>
    <property type="project" value="UniProtKB-SubCell"/>
</dbReference>
<dbReference type="PANTHER" id="PTHR24241:SF161">
    <property type="entry name" value="G-PROTEIN COUPLED RECEPTORS FAMILY 1 PROFILE DOMAIN-CONTAINING PROTEIN"/>
    <property type="match status" value="1"/>
</dbReference>
<dbReference type="EMBL" id="CAJOBH010008350">
    <property type="protein sequence ID" value="CAF4110782.1"/>
    <property type="molecule type" value="Genomic_DNA"/>
</dbReference>
<evidence type="ECO:0000313" key="14">
    <source>
        <dbReference type="EMBL" id="CAF4454435.1"/>
    </source>
</evidence>
<dbReference type="Proteomes" id="UP000663866">
    <property type="component" value="Unassembled WGS sequence"/>
</dbReference>
<dbReference type="EMBL" id="CAJOBG010046757">
    <property type="protein sequence ID" value="CAF4454435.1"/>
    <property type="molecule type" value="Genomic_DNA"/>
</dbReference>
<dbReference type="EMBL" id="CAJOBJ010327177">
    <property type="protein sequence ID" value="CAF5177013.1"/>
    <property type="molecule type" value="Genomic_DNA"/>
</dbReference>
<feature type="transmembrane region" description="Helical" evidence="7">
    <location>
        <begin position="88"/>
        <end position="110"/>
    </location>
</feature>
<evidence type="ECO:0000256" key="5">
    <source>
        <dbReference type="ARBA" id="ARBA00023136"/>
    </source>
</evidence>
<evidence type="ECO:0000313" key="11">
    <source>
        <dbReference type="EMBL" id="CAF4072599.1"/>
    </source>
</evidence>
<evidence type="ECO:0000313" key="15">
    <source>
        <dbReference type="EMBL" id="CAF5177013.1"/>
    </source>
</evidence>
<evidence type="ECO:0000256" key="3">
    <source>
        <dbReference type="ARBA" id="ARBA00022692"/>
    </source>
</evidence>
<evidence type="ECO:0000256" key="7">
    <source>
        <dbReference type="SAM" id="Phobius"/>
    </source>
</evidence>
<dbReference type="Proteomes" id="UP000681720">
    <property type="component" value="Unassembled WGS sequence"/>
</dbReference>
<evidence type="ECO:0000313" key="12">
    <source>
        <dbReference type="EMBL" id="CAF4110782.1"/>
    </source>
</evidence>
<evidence type="ECO:0000259" key="8">
    <source>
        <dbReference type="PROSITE" id="PS50262"/>
    </source>
</evidence>
<dbReference type="Proteomes" id="UP000676336">
    <property type="component" value="Unassembled WGS sequence"/>
</dbReference>
<keyword evidence="3 7" id="KW-0812">Transmembrane</keyword>
<accession>A0A820MCX6</accession>
<dbReference type="Pfam" id="PF00001">
    <property type="entry name" value="7tm_1"/>
    <property type="match status" value="1"/>
</dbReference>
<evidence type="ECO:0000313" key="16">
    <source>
        <dbReference type="Proteomes" id="UP000663842"/>
    </source>
</evidence>
<dbReference type="EMBL" id="CAJNRF010013879">
    <property type="protein sequence ID" value="CAF2152572.1"/>
    <property type="molecule type" value="Genomic_DNA"/>
</dbReference>
<keyword evidence="4 7" id="KW-1133">Transmembrane helix</keyword>
<evidence type="ECO:0000256" key="4">
    <source>
        <dbReference type="ARBA" id="ARBA00022989"/>
    </source>
</evidence>
<dbReference type="GO" id="GO:0005000">
    <property type="term" value="F:vasopressin receptor activity"/>
    <property type="evidence" value="ECO:0007669"/>
    <property type="project" value="TreeGrafter"/>
</dbReference>
<evidence type="ECO:0000313" key="9">
    <source>
        <dbReference type="EMBL" id="CAF1424381.1"/>
    </source>
</evidence>
<feature type="domain" description="G-protein coupled receptors family 1 profile" evidence="8">
    <location>
        <begin position="38"/>
        <end position="112"/>
    </location>
</feature>
<dbReference type="Proteomes" id="UP000663842">
    <property type="component" value="Unassembled WGS sequence"/>
</dbReference>
<dbReference type="Proteomes" id="UP000681967">
    <property type="component" value="Unassembled WGS sequence"/>
</dbReference>
<evidence type="ECO:0000256" key="2">
    <source>
        <dbReference type="ARBA" id="ARBA00022475"/>
    </source>
</evidence>
<proteinExistence type="predicted"/>
<dbReference type="Proteomes" id="UP000663855">
    <property type="component" value="Unassembled WGS sequence"/>
</dbReference>
<dbReference type="PRINTS" id="PR00237">
    <property type="entry name" value="GPCRRHODOPSN"/>
</dbReference>
<keyword evidence="2" id="KW-1003">Cell membrane</keyword>
<evidence type="ECO:0000256" key="1">
    <source>
        <dbReference type="ARBA" id="ARBA00004651"/>
    </source>
</evidence>
<name>A0A820MCX6_9BILA</name>
<dbReference type="Gene3D" id="1.20.1070.10">
    <property type="entry name" value="Rhodopsin 7-helix transmembrane proteins"/>
    <property type="match status" value="1"/>
</dbReference>
<feature type="transmembrane region" description="Helical" evidence="7">
    <location>
        <begin position="59"/>
        <end position="82"/>
    </location>
</feature>
<dbReference type="Proteomes" id="UP000663856">
    <property type="component" value="Unassembled WGS sequence"/>
</dbReference>
<keyword evidence="6" id="KW-0675">Receptor</keyword>
<dbReference type="EMBL" id="CAJNOV010010833">
    <property type="protein sequence ID" value="CAF1424381.1"/>
    <property type="molecule type" value="Genomic_DNA"/>
</dbReference>
<feature type="transmembrane region" description="Helical" evidence="7">
    <location>
        <begin position="26"/>
        <end position="47"/>
    </location>
</feature>
<dbReference type="PROSITE" id="PS50262">
    <property type="entry name" value="G_PROTEIN_RECEP_F1_2"/>
    <property type="match status" value="1"/>
</dbReference>
<keyword evidence="17" id="KW-1185">Reference proteome</keyword>
<sequence length="112" mass="12614">MMNSTTSNGSVAPERFDRQLRLVEQIVLATIFISALIGNILVLVVMLTARDKRTTRMAFFILHLTIADLLVAFFSVLPMLIWKSTSTFLGGDIVCRLITFFMLTSTYISVYT</sequence>
<dbReference type="EMBL" id="CAJOBF010018710">
    <property type="protein sequence ID" value="CAF4371147.1"/>
    <property type="molecule type" value="Genomic_DNA"/>
</dbReference>
<dbReference type="InterPro" id="IPR017452">
    <property type="entry name" value="GPCR_Rhodpsn_7TM"/>
</dbReference>
<keyword evidence="5 7" id="KW-0472">Membrane</keyword>
<protein>
    <recommendedName>
        <fullName evidence="8">G-protein coupled receptors family 1 profile domain-containing protein</fullName>
    </recommendedName>
</protein>